<evidence type="ECO:0000313" key="4">
    <source>
        <dbReference type="EMBL" id="SMY19286.1"/>
    </source>
</evidence>
<protein>
    <recommendedName>
        <fullName evidence="3">CPAF-like PDZ domain-containing protein</fullName>
    </recommendedName>
</protein>
<feature type="chain" id="PRO_5012961156" description="CPAF-like PDZ domain-containing protein" evidence="2">
    <location>
        <begin position="19"/>
        <end position="728"/>
    </location>
</feature>
<dbReference type="InterPro" id="IPR056186">
    <property type="entry name" value="PDZ_CPAF-rel"/>
</dbReference>
<dbReference type="Pfam" id="PF23658">
    <property type="entry name" value="PDZ_CPAF_rel"/>
    <property type="match status" value="1"/>
</dbReference>
<accession>A0A1Y6L4D0</accession>
<dbReference type="AlphaFoldDB" id="A0A1Y6L4D0"/>
<evidence type="ECO:0000256" key="2">
    <source>
        <dbReference type="SAM" id="SignalP"/>
    </source>
</evidence>
<dbReference type="InterPro" id="IPR052766">
    <property type="entry name" value="S41A_metabolite_peptidase"/>
</dbReference>
<feature type="signal peptide" evidence="2">
    <location>
        <begin position="1"/>
        <end position="18"/>
    </location>
</feature>
<keyword evidence="2" id="KW-0732">Signal</keyword>
<feature type="region of interest" description="Disordered" evidence="1">
    <location>
        <begin position="364"/>
        <end position="398"/>
    </location>
</feature>
<dbReference type="PANTHER" id="PTHR37049">
    <property type="entry name" value="PEPTIDASE S41 FAMILY PROTEIN"/>
    <property type="match status" value="1"/>
</dbReference>
<feature type="domain" description="CPAF-like PDZ" evidence="3">
    <location>
        <begin position="218"/>
        <end position="321"/>
    </location>
</feature>
<dbReference type="Proteomes" id="UP000215453">
    <property type="component" value="Chromosome 1"/>
</dbReference>
<gene>
    <name evidence="4" type="ORF">ZT1A5_G721</name>
</gene>
<sequence>MLVHSLLIVGCTVATAAGSRHLGYDFKPKESSLQSLKRDLVNVGVGVGAGVSQRQDGQSSTDTTVPCNSTIPYNTTDTSCGQLVAGSQNLDGFGGVPAALAYQCLMSIPFHQEDALFHIETLMPYIGYHADLTWVANPPEEYVANVRAPFDILGCFNDLKAAVTSGLYTSEYLFSLDLEKCFVSVNDYHFGYVFDMAGVRFPAATTPLFEAMADPHLQSPPAIYVYDDINAIMHGATFEPSPIVKINGEDAVEVLLEASKAAPIQDPDAAWNILFGTSIRQFGLFTARVPTNAWYPGPNTSYEFANGTQLIDQTLAFLDESITPNKSIQTGEDFYRRFVGWSTTCDADGVGAVSVYEYSVCDKARPKSSSNDSSGDDTSSSDGADSPPPGPLTPPDGWPVPVVSLNDSLVWGFFPEAEGTQDVAVLVFASSADVNDDPFDDLAVADFLGEFYQQAADAKRTKLIIDLSQNLGGFDVVRYLYSALFPDLPAPIWGGTAAATDTLDLIGQEYSYTLGVSDPNSLQRIIDYESYNYRTDVDINGNNFTSWEQKFGPKGSPFTPYWRDVDWPVKTPRSPFIPEDTVLLTDGIVASSGATLAEVLMLQASVRTVAFGGRPGVQQMQAVGGTRSLESKTFLSLFQDVGSVFLEGKLHDAAFYNNTALGEFNVLPLIRSKANNLAFRLGQDPTDPELIPIMYKYQPADFHIQYTFENVLNATARWRDAAVAAFQS</sequence>
<feature type="compositionally biased region" description="Low complexity" evidence="1">
    <location>
        <begin position="367"/>
        <end position="385"/>
    </location>
</feature>
<evidence type="ECO:0000259" key="3">
    <source>
        <dbReference type="Pfam" id="PF23658"/>
    </source>
</evidence>
<evidence type="ECO:0000313" key="5">
    <source>
        <dbReference type="Proteomes" id="UP000215453"/>
    </source>
</evidence>
<name>A0A1Y6L4D0_ZYMTR</name>
<organism evidence="4 5">
    <name type="scientific">Zymoseptoria tritici ST99CH_1A5</name>
    <dbReference type="NCBI Taxonomy" id="1276529"/>
    <lineage>
        <taxon>Eukaryota</taxon>
        <taxon>Fungi</taxon>
        <taxon>Dikarya</taxon>
        <taxon>Ascomycota</taxon>
        <taxon>Pezizomycotina</taxon>
        <taxon>Dothideomycetes</taxon>
        <taxon>Dothideomycetidae</taxon>
        <taxon>Mycosphaerellales</taxon>
        <taxon>Mycosphaerellaceae</taxon>
        <taxon>Zymoseptoria</taxon>
    </lineage>
</organism>
<feature type="compositionally biased region" description="Pro residues" evidence="1">
    <location>
        <begin position="386"/>
        <end position="398"/>
    </location>
</feature>
<proteinExistence type="predicted"/>
<dbReference type="PANTHER" id="PTHR37049:SF4">
    <property type="entry name" value="RHODANESE DOMAIN-CONTAINING PROTEIN"/>
    <property type="match status" value="1"/>
</dbReference>
<reference evidence="4 5" key="1">
    <citation type="submission" date="2016-10" db="EMBL/GenBank/DDBJ databases">
        <authorList>
            <person name="Varghese N."/>
        </authorList>
    </citation>
    <scope>NUCLEOTIDE SEQUENCE [LARGE SCALE GENOMIC DNA]</scope>
</reference>
<evidence type="ECO:0000256" key="1">
    <source>
        <dbReference type="SAM" id="MobiDB-lite"/>
    </source>
</evidence>
<dbReference type="EMBL" id="LT882676">
    <property type="protein sequence ID" value="SMY19286.1"/>
    <property type="molecule type" value="Genomic_DNA"/>
</dbReference>